<dbReference type="EMBL" id="CP157675">
    <property type="protein sequence ID" value="XBP69458.1"/>
    <property type="molecule type" value="Genomic_DNA"/>
</dbReference>
<dbReference type="InterPro" id="IPR050361">
    <property type="entry name" value="MPP/UQCRC_Complex"/>
</dbReference>
<evidence type="ECO:0000313" key="4">
    <source>
        <dbReference type="EMBL" id="XBP69458.1"/>
    </source>
</evidence>
<name>A0AAU7LRB7_9BURK</name>
<organism evidence="4">
    <name type="scientific">Polaromonas hydrogenivorans</name>
    <dbReference type="NCBI Taxonomy" id="335476"/>
    <lineage>
        <taxon>Bacteria</taxon>
        <taxon>Pseudomonadati</taxon>
        <taxon>Pseudomonadota</taxon>
        <taxon>Betaproteobacteria</taxon>
        <taxon>Burkholderiales</taxon>
        <taxon>Comamonadaceae</taxon>
        <taxon>Polaromonas</taxon>
    </lineage>
</organism>
<proteinExistence type="predicted"/>
<dbReference type="InterPro" id="IPR007863">
    <property type="entry name" value="Peptidase_M16_C"/>
</dbReference>
<dbReference type="AlphaFoldDB" id="A0AAU7LRB7"/>
<dbReference type="PANTHER" id="PTHR11851">
    <property type="entry name" value="METALLOPROTEASE"/>
    <property type="match status" value="1"/>
</dbReference>
<accession>A0AAU7LRB7</accession>
<keyword evidence="1" id="KW-0732">Signal</keyword>
<dbReference type="Gene3D" id="3.30.830.10">
    <property type="entry name" value="Metalloenzyme, LuxS/M16 peptidase-like"/>
    <property type="match status" value="2"/>
</dbReference>
<dbReference type="SUPFAM" id="SSF63411">
    <property type="entry name" value="LuxS/MPP-like metallohydrolase"/>
    <property type="match status" value="2"/>
</dbReference>
<dbReference type="RefSeq" id="WP_349278089.1">
    <property type="nucleotide sequence ID" value="NZ_CBCSCU010000009.1"/>
</dbReference>
<evidence type="ECO:0000256" key="1">
    <source>
        <dbReference type="SAM" id="SignalP"/>
    </source>
</evidence>
<dbReference type="GO" id="GO:0046872">
    <property type="term" value="F:metal ion binding"/>
    <property type="evidence" value="ECO:0007669"/>
    <property type="project" value="InterPro"/>
</dbReference>
<feature type="chain" id="PRO_5043313615" evidence="1">
    <location>
        <begin position="29"/>
        <end position="451"/>
    </location>
</feature>
<evidence type="ECO:0000259" key="2">
    <source>
        <dbReference type="Pfam" id="PF00675"/>
    </source>
</evidence>
<feature type="domain" description="Peptidase M16 N-terminal" evidence="2">
    <location>
        <begin position="43"/>
        <end position="194"/>
    </location>
</feature>
<reference evidence="4" key="1">
    <citation type="submission" date="2024-05" db="EMBL/GenBank/DDBJ databases">
        <authorList>
            <person name="Bunk B."/>
            <person name="Swiderski J."/>
            <person name="Sproer C."/>
            <person name="Thiel V."/>
        </authorList>
    </citation>
    <scope>NUCLEOTIDE SEQUENCE</scope>
    <source>
        <strain evidence="4">DSM 17735</strain>
    </source>
</reference>
<dbReference type="Pfam" id="PF05193">
    <property type="entry name" value="Peptidase_M16_C"/>
    <property type="match status" value="1"/>
</dbReference>
<protein>
    <submittedName>
        <fullName evidence="4">Pitrilysin family protein</fullName>
    </submittedName>
</protein>
<dbReference type="PANTHER" id="PTHR11851:SF224">
    <property type="entry name" value="PROCESSING PROTEASE"/>
    <property type="match status" value="1"/>
</dbReference>
<dbReference type="InterPro" id="IPR011765">
    <property type="entry name" value="Pept_M16_N"/>
</dbReference>
<feature type="domain" description="Peptidase M16 C-terminal" evidence="3">
    <location>
        <begin position="202"/>
        <end position="383"/>
    </location>
</feature>
<dbReference type="InterPro" id="IPR011249">
    <property type="entry name" value="Metalloenz_LuxS/M16"/>
</dbReference>
<feature type="signal peptide" evidence="1">
    <location>
        <begin position="1"/>
        <end position="28"/>
    </location>
</feature>
<sequence>MMIATKKIAARAIAVCATGLFVHTLALATIPVQHWTQASGAQVYLVESPAIAMVDVQIDFDAGSRRDPPDQIGLASMTADMLEKGVREKDGAAALDENALGEAWADLGADFGAGASADRMSFSLRSLTDPALLDQAVALAARQIAEPAYPDVVWQRERQRLQAALKESYTRPGSVIGRAYAQAVYGQHPYGYEMTEATLANISVADMQAAHAAGVVACRARISMVGAVTRAQADAMAARLLSRLPSAPCASLPSLPVVPEVEPLAQAQEKIIPFDSAQAHVLIGQPGFKRADPDYFPLTVGNYILGGGGFVSRLTSEVREKRGLTYGISSSFSPGLHAGSFTVGLQTRPDQTAQAVQIARQVVRDFVAGGPTEAELKAAKDNLVGGFALRIDSNRKLLGNLAGIAWNGLPLDYLDTWTRQVEKVTVADVKAAFARKLQPDKMVTVILGVAK</sequence>
<dbReference type="Pfam" id="PF00675">
    <property type="entry name" value="Peptidase_M16"/>
    <property type="match status" value="1"/>
</dbReference>
<gene>
    <name evidence="4" type="ORF">ABLV49_16415</name>
</gene>
<evidence type="ECO:0000259" key="3">
    <source>
        <dbReference type="Pfam" id="PF05193"/>
    </source>
</evidence>